<evidence type="ECO:0000313" key="2">
    <source>
        <dbReference type="EMBL" id="KAA0967269.1"/>
    </source>
</evidence>
<evidence type="ECO:0000256" key="1">
    <source>
        <dbReference type="SAM" id="Phobius"/>
    </source>
</evidence>
<dbReference type="AlphaFoldDB" id="A0A5B0DQ72"/>
<accession>A0A5B0DQ72</accession>
<name>A0A5B0DQ72_STRCR</name>
<keyword evidence="1" id="KW-1133">Transmembrane helix</keyword>
<proteinExistence type="predicted"/>
<protein>
    <submittedName>
        <fullName evidence="2">Uncharacterized protein</fullName>
    </submittedName>
</protein>
<dbReference type="Proteomes" id="UP000323039">
    <property type="component" value="Unassembled WGS sequence"/>
</dbReference>
<gene>
    <name evidence="2" type="ORF">FXF62_00935</name>
</gene>
<dbReference type="RefSeq" id="WP_149517300.1">
    <property type="nucleotide sequence ID" value="NZ_VSJJ01000001.1"/>
</dbReference>
<keyword evidence="1" id="KW-0472">Membrane</keyword>
<sequence>MNIEKKKSQTGINLFGLRGIDKCRVVLYRVCPVYETRDRFATSSAVLYFPLLILNLILLQGSIYWLNCLKRIQKKKALETQLLAPLYKGLKALDFMMLLANIPIWIWSFRVSSSSNIIIGVLLWLFAIIEFVNYFYYRLSYYAMGGLGLQVMRPLKLLLTGKAAKSQIAKEISLYEKNMEHK</sequence>
<evidence type="ECO:0000313" key="3">
    <source>
        <dbReference type="Proteomes" id="UP000323039"/>
    </source>
</evidence>
<feature type="transmembrane region" description="Helical" evidence="1">
    <location>
        <begin position="117"/>
        <end position="137"/>
    </location>
</feature>
<organism evidence="2 3">
    <name type="scientific">Streptococcus cristatus</name>
    <dbReference type="NCBI Taxonomy" id="45634"/>
    <lineage>
        <taxon>Bacteria</taxon>
        <taxon>Bacillati</taxon>
        <taxon>Bacillota</taxon>
        <taxon>Bacilli</taxon>
        <taxon>Lactobacillales</taxon>
        <taxon>Streptococcaceae</taxon>
        <taxon>Streptococcus</taxon>
    </lineage>
</organism>
<reference evidence="2 3" key="1">
    <citation type="submission" date="2019-08" db="EMBL/GenBank/DDBJ databases">
        <title>Genome sequence and analysis of Streptococcus cristatus strain S22 isolated from throat swab of children scarlet fever in Hangzhou, China.</title>
        <authorList>
            <person name="Huang Y."/>
            <person name="Xie L."/>
        </authorList>
    </citation>
    <scope>NUCLEOTIDE SEQUENCE [LARGE SCALE GENOMIC DNA]</scope>
    <source>
        <strain evidence="2 3">S22</strain>
    </source>
</reference>
<comment type="caution">
    <text evidence="2">The sequence shown here is derived from an EMBL/GenBank/DDBJ whole genome shotgun (WGS) entry which is preliminary data.</text>
</comment>
<dbReference type="EMBL" id="VSJJ01000001">
    <property type="protein sequence ID" value="KAA0967269.1"/>
    <property type="molecule type" value="Genomic_DNA"/>
</dbReference>
<feature type="transmembrane region" description="Helical" evidence="1">
    <location>
        <begin position="45"/>
        <end position="66"/>
    </location>
</feature>
<feature type="transmembrane region" description="Helical" evidence="1">
    <location>
        <begin position="92"/>
        <end position="111"/>
    </location>
</feature>
<keyword evidence="1" id="KW-0812">Transmembrane</keyword>